<dbReference type="OrthoDB" id="1100648at2"/>
<comment type="caution">
    <text evidence="2">The sequence shown here is derived from an EMBL/GenBank/DDBJ whole genome shotgun (WGS) entry which is preliminary data.</text>
</comment>
<sequence length="304" mass="34965">MRKIFVFVLVALSTWTACSDDKDLGPDIPFVGSYQLPQGKSSADDRIVELFNTYGSYFLYEYTQKDFNWTQVSVGSSANYSYGTILGDPVYAGDWLDVMERIWLDFYPEDFLQKNLPYRILMADSIKQTYTYERPATYYKVYLTTNTLAIAGLNKDIVSLSGAVEKSFKNVLQQEFLKHLINSGALVAPDEFYYVSDYSKKATAGVEARTRGFVPSIDMEESYGSVYDWCTYIVYGTTELSRTDDLRHYLMNMISHAETESNSWATYLTYPLVKKKHDILKKYFLEEYGIDFQKIGNANAKYSE</sequence>
<name>A0A412WVQ2_9BACT</name>
<feature type="signal peptide" evidence="1">
    <location>
        <begin position="1"/>
        <end position="19"/>
    </location>
</feature>
<evidence type="ECO:0000313" key="6">
    <source>
        <dbReference type="Proteomes" id="UP000286038"/>
    </source>
</evidence>
<proteinExistence type="predicted"/>
<reference evidence="5 6" key="1">
    <citation type="submission" date="2018-08" db="EMBL/GenBank/DDBJ databases">
        <title>A genome reference for cultivated species of the human gut microbiota.</title>
        <authorList>
            <person name="Zou Y."/>
            <person name="Xue W."/>
            <person name="Luo G."/>
        </authorList>
    </citation>
    <scope>NUCLEOTIDE SEQUENCE [LARGE SCALE GENOMIC DNA]</scope>
    <source>
        <strain evidence="2 5">AF14-49</strain>
        <strain evidence="4 6">AF34-33</strain>
        <strain evidence="3 7">OF02-7</strain>
    </source>
</reference>
<dbReference type="EMBL" id="QRPV01000032">
    <property type="protein sequence ID" value="RHM40128.1"/>
    <property type="molecule type" value="Genomic_DNA"/>
</dbReference>
<dbReference type="Gene3D" id="3.40.390.70">
    <property type="match status" value="1"/>
</dbReference>
<keyword evidence="1" id="KW-0732">Signal</keyword>
<gene>
    <name evidence="2" type="ORF">DWW18_17585</name>
    <name evidence="4" type="ORF">DWZ68_16255</name>
    <name evidence="3" type="ORF">DXA50_12365</name>
</gene>
<dbReference type="PROSITE" id="PS51257">
    <property type="entry name" value="PROKAR_LIPOPROTEIN"/>
    <property type="match status" value="1"/>
</dbReference>
<organism evidence="2 5">
    <name type="scientific">Butyricimonas virosa</name>
    <dbReference type="NCBI Taxonomy" id="544645"/>
    <lineage>
        <taxon>Bacteria</taxon>
        <taxon>Pseudomonadati</taxon>
        <taxon>Bacteroidota</taxon>
        <taxon>Bacteroidia</taxon>
        <taxon>Bacteroidales</taxon>
        <taxon>Odoribacteraceae</taxon>
        <taxon>Butyricimonas</taxon>
    </lineage>
</organism>
<dbReference type="EMBL" id="QRZA01000033">
    <property type="protein sequence ID" value="RGV31419.1"/>
    <property type="molecule type" value="Genomic_DNA"/>
</dbReference>
<evidence type="ECO:0000313" key="3">
    <source>
        <dbReference type="EMBL" id="RGY15923.1"/>
    </source>
</evidence>
<evidence type="ECO:0000313" key="5">
    <source>
        <dbReference type="Proteomes" id="UP000283589"/>
    </source>
</evidence>
<dbReference type="RefSeq" id="WP_117775167.1">
    <property type="nucleotide sequence ID" value="NZ_CABJDM010000032.1"/>
</dbReference>
<dbReference type="Proteomes" id="UP000286063">
    <property type="component" value="Unassembled WGS sequence"/>
</dbReference>
<dbReference type="AlphaFoldDB" id="A0A412WVQ2"/>
<dbReference type="Proteomes" id="UP000286038">
    <property type="component" value="Unassembled WGS sequence"/>
</dbReference>
<accession>A0A412WVQ2</accession>
<dbReference type="STRING" id="1121130.GCA_000519105_02812"/>
<evidence type="ECO:0000256" key="1">
    <source>
        <dbReference type="SAM" id="SignalP"/>
    </source>
</evidence>
<feature type="chain" id="PRO_5036103737" evidence="1">
    <location>
        <begin position="20"/>
        <end position="304"/>
    </location>
</feature>
<evidence type="ECO:0000313" key="7">
    <source>
        <dbReference type="Proteomes" id="UP000286063"/>
    </source>
</evidence>
<evidence type="ECO:0000313" key="4">
    <source>
        <dbReference type="EMBL" id="RHM40128.1"/>
    </source>
</evidence>
<protein>
    <submittedName>
        <fullName evidence="2">Uncharacterized protein</fullName>
    </submittedName>
</protein>
<dbReference type="EMBL" id="QSCR01000022">
    <property type="protein sequence ID" value="RGY15923.1"/>
    <property type="molecule type" value="Genomic_DNA"/>
</dbReference>
<evidence type="ECO:0000313" key="2">
    <source>
        <dbReference type="EMBL" id="RGV31419.1"/>
    </source>
</evidence>
<dbReference type="Proteomes" id="UP000283589">
    <property type="component" value="Unassembled WGS sequence"/>
</dbReference>